<dbReference type="InterPro" id="IPR004276">
    <property type="entry name" value="GlycoTrans_28_N"/>
</dbReference>
<evidence type="ECO:0000259" key="2">
    <source>
        <dbReference type="Pfam" id="PF03033"/>
    </source>
</evidence>
<dbReference type="RefSeq" id="WP_205048180.1">
    <property type="nucleotide sequence ID" value="NZ_CAJVAX010000023.1"/>
</dbReference>
<evidence type="ECO:0000313" key="4">
    <source>
        <dbReference type="EMBL" id="CAG7658474.1"/>
    </source>
</evidence>
<gene>
    <name evidence="4" type="primary">gtfB</name>
    <name evidence="4" type="ORF">SBRY_90276</name>
</gene>
<keyword evidence="1 4" id="KW-0808">Transferase</keyword>
<dbReference type="AlphaFoldDB" id="A0A9W4H8V9"/>
<dbReference type="PANTHER" id="PTHR48050:SF13">
    <property type="entry name" value="STEROL 3-BETA-GLUCOSYLTRANSFERASE UGT80A2"/>
    <property type="match status" value="1"/>
</dbReference>
<reference evidence="4" key="1">
    <citation type="submission" date="2021-06" db="EMBL/GenBank/DDBJ databases">
        <authorList>
            <person name="Arsene-Ploetze F."/>
        </authorList>
    </citation>
    <scope>NUCLEOTIDE SEQUENCE</scope>
    <source>
        <strain evidence="4">SBRY1</strain>
    </source>
</reference>
<keyword evidence="4" id="KW-0328">Glycosyltransferase</keyword>
<dbReference type="Proteomes" id="UP001153328">
    <property type="component" value="Unassembled WGS sequence"/>
</dbReference>
<protein>
    <submittedName>
        <fullName evidence="4">Vancomycin aglycone glucosyltransferase</fullName>
        <ecNumber evidence="4">2.4.1.310</ecNumber>
    </submittedName>
</protein>
<evidence type="ECO:0000313" key="5">
    <source>
        <dbReference type="Proteomes" id="UP001153328"/>
    </source>
</evidence>
<sequence length="405" mass="42259">MRVLLSTYGSRGDVEPLAALAARLRELGAQVRICVSPDEVFAELLGRVDVEVVTVGKPKVALSEPSQESQAAQRAAELAAQYDTVVAAAEGCDVLLATGLAHFSSRSAAEKLGIPYVYATFSPLILRTHHQPPPLLLPGQTHPPGVTDNRALWDLHAQTLTSLYGEALNNHRASVGLPPVENAYDFAFTRRPWLASDPVLGPWPETPDLDVVHTGAWIQPDERLLADDLLAFLDAGTPPVFVGFGSTQEVAADAAKVSIGAIRAHGRRAIVGRGWAELARIDDGADCFVVGEANLQVLFGRVAAVMHHGGAGTTTIAAQAGAPQVVVPQAVDNPYWAARVADLGIGAAHDGPTPTTESLTAALATALSPRTLARARAVAGSMHTDGAEVGAKLLLETAAGGAVGR</sequence>
<dbReference type="InterPro" id="IPR050426">
    <property type="entry name" value="Glycosyltransferase_28"/>
</dbReference>
<proteinExistence type="predicted"/>
<organism evidence="4 5">
    <name type="scientific">Actinacidiphila bryophytorum</name>
    <dbReference type="NCBI Taxonomy" id="1436133"/>
    <lineage>
        <taxon>Bacteria</taxon>
        <taxon>Bacillati</taxon>
        <taxon>Actinomycetota</taxon>
        <taxon>Actinomycetes</taxon>
        <taxon>Kitasatosporales</taxon>
        <taxon>Streptomycetaceae</taxon>
        <taxon>Actinacidiphila</taxon>
    </lineage>
</organism>
<dbReference type="InterPro" id="IPR002213">
    <property type="entry name" value="UDP_glucos_trans"/>
</dbReference>
<dbReference type="EC" id="2.4.1.310" evidence="4"/>
<feature type="domain" description="Erythromycin biosynthesis protein CIII-like C-terminal" evidence="3">
    <location>
        <begin position="290"/>
        <end position="374"/>
    </location>
</feature>
<accession>A0A9W4H8V9</accession>
<name>A0A9W4H8V9_9ACTN</name>
<dbReference type="Pfam" id="PF06722">
    <property type="entry name" value="EryCIII-like_C"/>
    <property type="match status" value="1"/>
</dbReference>
<dbReference type="EMBL" id="CAJVAX010000023">
    <property type="protein sequence ID" value="CAG7658474.1"/>
    <property type="molecule type" value="Genomic_DNA"/>
</dbReference>
<feature type="domain" description="Glycosyltransferase family 28 N-terminal" evidence="2">
    <location>
        <begin position="3"/>
        <end position="125"/>
    </location>
</feature>
<dbReference type="FunFam" id="3.40.50.2000:FF:000009">
    <property type="entry name" value="Sterol 3-beta-glucosyltransferase UGT80A2"/>
    <property type="match status" value="1"/>
</dbReference>
<keyword evidence="5" id="KW-1185">Reference proteome</keyword>
<dbReference type="Gene3D" id="3.40.50.2000">
    <property type="entry name" value="Glycogen Phosphorylase B"/>
    <property type="match status" value="2"/>
</dbReference>
<dbReference type="GO" id="GO:0005975">
    <property type="term" value="P:carbohydrate metabolic process"/>
    <property type="evidence" value="ECO:0007669"/>
    <property type="project" value="InterPro"/>
</dbReference>
<dbReference type="CDD" id="cd03784">
    <property type="entry name" value="GT1_Gtf-like"/>
    <property type="match status" value="1"/>
</dbReference>
<evidence type="ECO:0000256" key="1">
    <source>
        <dbReference type="ARBA" id="ARBA00022679"/>
    </source>
</evidence>
<comment type="caution">
    <text evidence="4">The sequence shown here is derived from an EMBL/GenBank/DDBJ whole genome shotgun (WGS) entry which is preliminary data.</text>
</comment>
<evidence type="ECO:0000259" key="3">
    <source>
        <dbReference type="Pfam" id="PF06722"/>
    </source>
</evidence>
<dbReference type="GO" id="GO:0008194">
    <property type="term" value="F:UDP-glycosyltransferase activity"/>
    <property type="evidence" value="ECO:0007669"/>
    <property type="project" value="InterPro"/>
</dbReference>
<dbReference type="GO" id="GO:0033072">
    <property type="term" value="P:vancomycin biosynthetic process"/>
    <property type="evidence" value="ECO:0007669"/>
    <property type="project" value="UniProtKB-ARBA"/>
</dbReference>
<dbReference type="PANTHER" id="PTHR48050">
    <property type="entry name" value="STEROL 3-BETA-GLUCOSYLTRANSFERASE"/>
    <property type="match status" value="1"/>
</dbReference>
<dbReference type="Pfam" id="PF03033">
    <property type="entry name" value="Glyco_transf_28"/>
    <property type="match status" value="1"/>
</dbReference>
<dbReference type="GO" id="GO:0016758">
    <property type="term" value="F:hexosyltransferase activity"/>
    <property type="evidence" value="ECO:0007669"/>
    <property type="project" value="InterPro"/>
</dbReference>
<dbReference type="InterPro" id="IPR010610">
    <property type="entry name" value="EryCIII-like_C"/>
</dbReference>
<dbReference type="SUPFAM" id="SSF53756">
    <property type="entry name" value="UDP-Glycosyltransferase/glycogen phosphorylase"/>
    <property type="match status" value="1"/>
</dbReference>